<evidence type="ECO:0000313" key="2">
    <source>
        <dbReference type="EMBL" id="SMX54420.1"/>
    </source>
</evidence>
<organism evidence="2 3">
    <name type="scientific">Candidatus Brevifilum fermentans</name>
    <dbReference type="NCBI Taxonomy" id="1986204"/>
    <lineage>
        <taxon>Bacteria</taxon>
        <taxon>Bacillati</taxon>
        <taxon>Chloroflexota</taxon>
        <taxon>Anaerolineae</taxon>
        <taxon>Anaerolineales</taxon>
        <taxon>Anaerolineaceae</taxon>
        <taxon>Candidatus Brevifilum</taxon>
    </lineage>
</organism>
<dbReference type="CDD" id="cd00851">
    <property type="entry name" value="MTH1175"/>
    <property type="match status" value="1"/>
</dbReference>
<accession>A0A1Y6K8T1</accession>
<dbReference type="KEGG" id="abat:CFX1CAM_1355"/>
<keyword evidence="3" id="KW-1185">Reference proteome</keyword>
<evidence type="ECO:0000313" key="3">
    <source>
        <dbReference type="Proteomes" id="UP000195514"/>
    </source>
</evidence>
<feature type="domain" description="Dinitrogenase iron-molybdenum cofactor biosynthesis" evidence="1">
    <location>
        <begin position="13"/>
        <end position="104"/>
    </location>
</feature>
<proteinExistence type="predicted"/>
<dbReference type="PANTHER" id="PTHR42983:SF1">
    <property type="entry name" value="IRON-MOLYBDENUM PROTEIN"/>
    <property type="match status" value="1"/>
</dbReference>
<dbReference type="Pfam" id="PF02579">
    <property type="entry name" value="Nitro_FeMo-Co"/>
    <property type="match status" value="1"/>
</dbReference>
<name>A0A1Y6K8T1_9CHLR</name>
<sequence length="111" mass="12145">MIIIITSQSKDLESQPNPQFGRTPYFIKYNLESDEWEALENPAQKEPGGAGIAAAQFVIDNNAKAVVSGRFGPNAHNVLRTAGVELLTFDANCESIKQVIKFYKEGSLTKG</sequence>
<dbReference type="RefSeq" id="WP_087862263.1">
    <property type="nucleotide sequence ID" value="NZ_LT859958.1"/>
</dbReference>
<dbReference type="InterPro" id="IPR003731">
    <property type="entry name" value="Di-Nase_FeMo-co_biosynth"/>
</dbReference>
<evidence type="ECO:0000259" key="1">
    <source>
        <dbReference type="Pfam" id="PF02579"/>
    </source>
</evidence>
<dbReference type="Gene3D" id="3.30.420.130">
    <property type="entry name" value="Dinitrogenase iron-molybdenum cofactor biosynthesis domain"/>
    <property type="match status" value="1"/>
</dbReference>
<dbReference type="EMBL" id="LT859958">
    <property type="protein sequence ID" value="SMX54420.1"/>
    <property type="molecule type" value="Genomic_DNA"/>
</dbReference>
<dbReference type="InterPro" id="IPR036105">
    <property type="entry name" value="DiNase_FeMo-co_biosyn_sf"/>
</dbReference>
<dbReference type="Proteomes" id="UP000195514">
    <property type="component" value="Chromosome I"/>
</dbReference>
<dbReference type="PANTHER" id="PTHR42983">
    <property type="entry name" value="DINITROGENASE IRON-MOLYBDENUM COFACTOR PROTEIN-RELATED"/>
    <property type="match status" value="1"/>
</dbReference>
<dbReference type="OrthoDB" id="9807451at2"/>
<protein>
    <submittedName>
        <fullName evidence="2">Dinitrogenase iron-molybdenum cofactor biosynthesis protein</fullName>
    </submittedName>
</protein>
<dbReference type="AlphaFoldDB" id="A0A1Y6K8T1"/>
<reference evidence="3" key="1">
    <citation type="submission" date="2017-05" db="EMBL/GenBank/DDBJ databases">
        <authorList>
            <person name="Kirkegaard R."/>
            <person name="Mcilroy J S."/>
        </authorList>
    </citation>
    <scope>NUCLEOTIDE SEQUENCE [LARGE SCALE GENOMIC DNA]</scope>
</reference>
<gene>
    <name evidence="2" type="ORF">CFX1CAM_1355</name>
</gene>
<dbReference type="SUPFAM" id="SSF53146">
    <property type="entry name" value="Nitrogenase accessory factor-like"/>
    <property type="match status" value="1"/>
</dbReference>
<dbReference type="InterPro" id="IPR033913">
    <property type="entry name" value="MTH1175_dom"/>
</dbReference>